<proteinExistence type="inferred from homology"/>
<protein>
    <recommendedName>
        <fullName evidence="6">Large ribosomal subunit protein mL43</fullName>
    </recommendedName>
</protein>
<name>A0AAW0GQX1_9APHY</name>
<keyword evidence="5" id="KW-0687">Ribonucleoprotein</keyword>
<keyword evidence="3" id="KW-0689">Ribosomal protein</keyword>
<dbReference type="InterPro" id="IPR039927">
    <property type="entry name" value="Ribosomal_mL43"/>
</dbReference>
<dbReference type="InterPro" id="IPR036249">
    <property type="entry name" value="Thioredoxin-like_sf"/>
</dbReference>
<evidence type="ECO:0000256" key="4">
    <source>
        <dbReference type="ARBA" id="ARBA00023128"/>
    </source>
</evidence>
<dbReference type="PANTHER" id="PTHR21396:SF2">
    <property type="entry name" value="LARGE RIBOSOMAL SUBUNIT PROTEIN ML43"/>
    <property type="match status" value="1"/>
</dbReference>
<dbReference type="Gene3D" id="3.40.30.10">
    <property type="entry name" value="Glutaredoxin"/>
    <property type="match status" value="1"/>
</dbReference>
<evidence type="ECO:0000256" key="6">
    <source>
        <dbReference type="ARBA" id="ARBA00035188"/>
    </source>
</evidence>
<comment type="subcellular location">
    <subcellularLocation>
        <location evidence="1">Mitochondrion</location>
    </subcellularLocation>
</comment>
<dbReference type="InterPro" id="IPR007741">
    <property type="entry name" value="Ribosomal_mL43/mS25/NADH_DH"/>
</dbReference>
<keyword evidence="9" id="KW-1185">Reference proteome</keyword>
<dbReference type="GO" id="GO:0032543">
    <property type="term" value="P:mitochondrial translation"/>
    <property type="evidence" value="ECO:0007669"/>
    <property type="project" value="InterPro"/>
</dbReference>
<dbReference type="EMBL" id="JASBNA010000002">
    <property type="protein sequence ID" value="KAK7694229.1"/>
    <property type="molecule type" value="Genomic_DNA"/>
</dbReference>
<organism evidence="8 9">
    <name type="scientific">Cerrena zonata</name>
    <dbReference type="NCBI Taxonomy" id="2478898"/>
    <lineage>
        <taxon>Eukaryota</taxon>
        <taxon>Fungi</taxon>
        <taxon>Dikarya</taxon>
        <taxon>Basidiomycota</taxon>
        <taxon>Agaricomycotina</taxon>
        <taxon>Agaricomycetes</taxon>
        <taxon>Polyporales</taxon>
        <taxon>Cerrenaceae</taxon>
        <taxon>Cerrena</taxon>
    </lineage>
</organism>
<evidence type="ECO:0000259" key="7">
    <source>
        <dbReference type="SMART" id="SM00916"/>
    </source>
</evidence>
<sequence length="148" mass="16679">MAFKLPPAAKPLLRAQLTSRPANGAAHFIPQCRKLVFEYCNKWPSSANTRTFLNSHLEELARSNPHVEVVVKPRPNHEPIVRGFYINDRDKVISLKDFEVTGIAKKVQLLLDSSGAKIKPLKRRTVESTTEAARGIWSGLHVEEPFKI</sequence>
<evidence type="ECO:0000256" key="5">
    <source>
        <dbReference type="ARBA" id="ARBA00023274"/>
    </source>
</evidence>
<evidence type="ECO:0000256" key="3">
    <source>
        <dbReference type="ARBA" id="ARBA00022980"/>
    </source>
</evidence>
<gene>
    <name evidence="8" type="ORF">QCA50_001409</name>
</gene>
<dbReference type="GO" id="GO:0003735">
    <property type="term" value="F:structural constituent of ribosome"/>
    <property type="evidence" value="ECO:0007669"/>
    <property type="project" value="InterPro"/>
</dbReference>
<dbReference type="SMART" id="SM00916">
    <property type="entry name" value="L51_S25_CI-B8"/>
    <property type="match status" value="1"/>
</dbReference>
<comment type="caution">
    <text evidence="8">The sequence shown here is derived from an EMBL/GenBank/DDBJ whole genome shotgun (WGS) entry which is preliminary data.</text>
</comment>
<evidence type="ECO:0000313" key="8">
    <source>
        <dbReference type="EMBL" id="KAK7694229.1"/>
    </source>
</evidence>
<dbReference type="SUPFAM" id="SSF52833">
    <property type="entry name" value="Thioredoxin-like"/>
    <property type="match status" value="1"/>
</dbReference>
<feature type="domain" description="Ribosomal protein/NADH dehydrogenase" evidence="7">
    <location>
        <begin position="41"/>
        <end position="114"/>
    </location>
</feature>
<dbReference type="Pfam" id="PF05047">
    <property type="entry name" value="L51_S25_CI-B8"/>
    <property type="match status" value="1"/>
</dbReference>
<evidence type="ECO:0000256" key="1">
    <source>
        <dbReference type="ARBA" id="ARBA00004173"/>
    </source>
</evidence>
<comment type="similarity">
    <text evidence="2">Belongs to the mitochondrion-specific ribosomal protein mL43 family.</text>
</comment>
<evidence type="ECO:0000313" key="9">
    <source>
        <dbReference type="Proteomes" id="UP001385951"/>
    </source>
</evidence>
<dbReference type="Proteomes" id="UP001385951">
    <property type="component" value="Unassembled WGS sequence"/>
</dbReference>
<dbReference type="GO" id="GO:0005762">
    <property type="term" value="C:mitochondrial large ribosomal subunit"/>
    <property type="evidence" value="ECO:0007669"/>
    <property type="project" value="TreeGrafter"/>
</dbReference>
<accession>A0AAW0GQX1</accession>
<evidence type="ECO:0000256" key="2">
    <source>
        <dbReference type="ARBA" id="ARBA00006073"/>
    </source>
</evidence>
<dbReference type="PANTHER" id="PTHR21396">
    <property type="entry name" value="39S RIBOSOMAL PROTEIN L43"/>
    <property type="match status" value="1"/>
</dbReference>
<keyword evidence="4" id="KW-0496">Mitochondrion</keyword>
<dbReference type="AlphaFoldDB" id="A0AAW0GQX1"/>
<reference evidence="8 9" key="1">
    <citation type="submission" date="2022-09" db="EMBL/GenBank/DDBJ databases">
        <authorList>
            <person name="Palmer J.M."/>
        </authorList>
    </citation>
    <scope>NUCLEOTIDE SEQUENCE [LARGE SCALE GENOMIC DNA]</scope>
    <source>
        <strain evidence="8 9">DSM 7382</strain>
    </source>
</reference>